<dbReference type="AlphaFoldDB" id="A0A2P5DER3"/>
<feature type="coiled-coil region" evidence="1">
    <location>
        <begin position="22"/>
        <end position="81"/>
    </location>
</feature>
<keyword evidence="1" id="KW-0175">Coiled coil</keyword>
<evidence type="ECO:0000256" key="1">
    <source>
        <dbReference type="SAM" id="Coils"/>
    </source>
</evidence>
<dbReference type="SUPFAM" id="SSF58100">
    <property type="entry name" value="Bacterial hemolysins"/>
    <property type="match status" value="1"/>
</dbReference>
<proteinExistence type="predicted"/>
<dbReference type="Gene3D" id="1.20.1170.10">
    <property type="match status" value="1"/>
</dbReference>
<dbReference type="InParanoid" id="A0A2P5DER3"/>
<organism evidence="2 3">
    <name type="scientific">Trema orientale</name>
    <name type="common">Charcoal tree</name>
    <name type="synonym">Celtis orientalis</name>
    <dbReference type="NCBI Taxonomy" id="63057"/>
    <lineage>
        <taxon>Eukaryota</taxon>
        <taxon>Viridiplantae</taxon>
        <taxon>Streptophyta</taxon>
        <taxon>Embryophyta</taxon>
        <taxon>Tracheophyta</taxon>
        <taxon>Spermatophyta</taxon>
        <taxon>Magnoliopsida</taxon>
        <taxon>eudicotyledons</taxon>
        <taxon>Gunneridae</taxon>
        <taxon>Pentapetalae</taxon>
        <taxon>rosids</taxon>
        <taxon>fabids</taxon>
        <taxon>Rosales</taxon>
        <taxon>Cannabaceae</taxon>
        <taxon>Trema</taxon>
    </lineage>
</organism>
<dbReference type="Proteomes" id="UP000237000">
    <property type="component" value="Unassembled WGS sequence"/>
</dbReference>
<feature type="non-terminal residue" evidence="2">
    <location>
        <position position="1"/>
    </location>
</feature>
<protein>
    <submittedName>
        <fullName evidence="2">Uncharacterized protein</fullName>
    </submittedName>
</protein>
<comment type="caution">
    <text evidence="2">The sequence shown here is derived from an EMBL/GenBank/DDBJ whole genome shotgun (WGS) entry which is preliminary data.</text>
</comment>
<sequence>TAAAAVLMYDPVLESIDQGEKVVKVSQELEDLKKTCEEEKNSFESEKKQLQEDLEKEKLEKEKLEEKIKTLEKTITEHPEALKKAAEEAGRKAIEDFNATEVKEIKEKASDIASSTIIYNIYFEHPEFDFSILGEDIVELVNSWKEAEAVEKAAETGASTSAK</sequence>
<accession>A0A2P5DER3</accession>
<reference evidence="3" key="1">
    <citation type="submission" date="2016-06" db="EMBL/GenBank/DDBJ databases">
        <title>Parallel loss of symbiosis genes in relatives of nitrogen-fixing non-legume Parasponia.</title>
        <authorList>
            <person name="Van Velzen R."/>
            <person name="Holmer R."/>
            <person name="Bu F."/>
            <person name="Rutten L."/>
            <person name="Van Zeijl A."/>
            <person name="Liu W."/>
            <person name="Santuari L."/>
            <person name="Cao Q."/>
            <person name="Sharma T."/>
            <person name="Shen D."/>
            <person name="Roswanjaya Y."/>
            <person name="Wardhani T."/>
            <person name="Kalhor M.S."/>
            <person name="Jansen J."/>
            <person name="Van den Hoogen J."/>
            <person name="Gungor B."/>
            <person name="Hartog M."/>
            <person name="Hontelez J."/>
            <person name="Verver J."/>
            <person name="Yang W.-C."/>
            <person name="Schijlen E."/>
            <person name="Repin R."/>
            <person name="Schilthuizen M."/>
            <person name="Schranz E."/>
            <person name="Heidstra R."/>
            <person name="Miyata K."/>
            <person name="Fedorova E."/>
            <person name="Kohlen W."/>
            <person name="Bisseling T."/>
            <person name="Smit S."/>
            <person name="Geurts R."/>
        </authorList>
    </citation>
    <scope>NUCLEOTIDE SEQUENCE [LARGE SCALE GENOMIC DNA]</scope>
    <source>
        <strain evidence="3">cv. RG33-2</strain>
    </source>
</reference>
<dbReference type="EMBL" id="JXTC01000275">
    <property type="protein sequence ID" value="PON71774.1"/>
    <property type="molecule type" value="Genomic_DNA"/>
</dbReference>
<evidence type="ECO:0000313" key="3">
    <source>
        <dbReference type="Proteomes" id="UP000237000"/>
    </source>
</evidence>
<evidence type="ECO:0000313" key="2">
    <source>
        <dbReference type="EMBL" id="PON71774.1"/>
    </source>
</evidence>
<keyword evidence="3" id="KW-1185">Reference proteome</keyword>
<gene>
    <name evidence="2" type="ORF">TorRG33x02_253660</name>
</gene>
<name>A0A2P5DER3_TREOI</name>